<sequence length="271" mass="29205">MLSAPSKAEQARAKKRAERLASAKPIPEEEPDESKAPTGDAIVDLMSFLDPDENGISRDELIAGFREGRRIKANARDEIVGKKILKALLGKVADSGKVVGDWFDSVNTSATLPGGEPVIDMRELKRGLKKIKLKLNAKNLNQFNKYVDPDADGDISWSEFQAATAKVDGPSSHDAFEAYCGGTICQLEAHMKKNKIRMLDLFRQIDKDNSGMIDNKELKAGLEKIIATNGPLPNPKKAAPAAADAPPASPRAAIEQAKALDAEINPPVAAE</sequence>
<dbReference type="Proteomes" id="UP001165060">
    <property type="component" value="Unassembled WGS sequence"/>
</dbReference>
<reference evidence="4 5" key="1">
    <citation type="journal article" date="2023" name="Commun. Biol.">
        <title>Genome analysis of Parmales, the sister group of diatoms, reveals the evolutionary specialization of diatoms from phago-mixotrophs to photoautotrophs.</title>
        <authorList>
            <person name="Ban H."/>
            <person name="Sato S."/>
            <person name="Yoshikawa S."/>
            <person name="Yamada K."/>
            <person name="Nakamura Y."/>
            <person name="Ichinomiya M."/>
            <person name="Sato N."/>
            <person name="Blanc-Mathieu R."/>
            <person name="Endo H."/>
            <person name="Kuwata A."/>
            <person name="Ogata H."/>
        </authorList>
    </citation>
    <scope>NUCLEOTIDE SEQUENCE [LARGE SCALE GENOMIC DNA]</scope>
</reference>
<accession>A0ABQ6MKE4</accession>
<protein>
    <recommendedName>
        <fullName evidence="3">EF-hand domain-containing protein</fullName>
    </recommendedName>
</protein>
<dbReference type="Pfam" id="PF13833">
    <property type="entry name" value="EF-hand_8"/>
    <property type="match status" value="1"/>
</dbReference>
<gene>
    <name evidence="4" type="ORF">TeGR_g8647</name>
</gene>
<dbReference type="SUPFAM" id="SSF47473">
    <property type="entry name" value="EF-hand"/>
    <property type="match status" value="1"/>
</dbReference>
<feature type="region of interest" description="Disordered" evidence="2">
    <location>
        <begin position="229"/>
        <end position="271"/>
    </location>
</feature>
<feature type="compositionally biased region" description="Low complexity" evidence="2">
    <location>
        <begin position="235"/>
        <end position="253"/>
    </location>
</feature>
<dbReference type="Pfam" id="PF13405">
    <property type="entry name" value="EF-hand_6"/>
    <property type="match status" value="1"/>
</dbReference>
<keyword evidence="5" id="KW-1185">Reference proteome</keyword>
<dbReference type="SMART" id="SM00054">
    <property type="entry name" value="EFh"/>
    <property type="match status" value="2"/>
</dbReference>
<evidence type="ECO:0000313" key="5">
    <source>
        <dbReference type="Proteomes" id="UP001165060"/>
    </source>
</evidence>
<dbReference type="InterPro" id="IPR002048">
    <property type="entry name" value="EF_hand_dom"/>
</dbReference>
<dbReference type="InterPro" id="IPR011992">
    <property type="entry name" value="EF-hand-dom_pair"/>
</dbReference>
<evidence type="ECO:0000259" key="3">
    <source>
        <dbReference type="PROSITE" id="PS50222"/>
    </source>
</evidence>
<evidence type="ECO:0000256" key="2">
    <source>
        <dbReference type="SAM" id="MobiDB-lite"/>
    </source>
</evidence>
<name>A0ABQ6MKE4_9STRA</name>
<evidence type="ECO:0000256" key="1">
    <source>
        <dbReference type="ARBA" id="ARBA00022837"/>
    </source>
</evidence>
<feature type="domain" description="EF-hand" evidence="3">
    <location>
        <begin position="193"/>
        <end position="228"/>
    </location>
</feature>
<keyword evidence="1" id="KW-0106">Calcium</keyword>
<organism evidence="4 5">
    <name type="scientific">Tetraparma gracilis</name>
    <dbReference type="NCBI Taxonomy" id="2962635"/>
    <lineage>
        <taxon>Eukaryota</taxon>
        <taxon>Sar</taxon>
        <taxon>Stramenopiles</taxon>
        <taxon>Ochrophyta</taxon>
        <taxon>Bolidophyceae</taxon>
        <taxon>Parmales</taxon>
        <taxon>Triparmaceae</taxon>
        <taxon>Tetraparma</taxon>
    </lineage>
</organism>
<dbReference type="PROSITE" id="PS00018">
    <property type="entry name" value="EF_HAND_1"/>
    <property type="match status" value="2"/>
</dbReference>
<proteinExistence type="predicted"/>
<dbReference type="PROSITE" id="PS50222">
    <property type="entry name" value="EF_HAND_2"/>
    <property type="match status" value="1"/>
</dbReference>
<dbReference type="EMBL" id="BRYB01001514">
    <property type="protein sequence ID" value="GMI27463.1"/>
    <property type="molecule type" value="Genomic_DNA"/>
</dbReference>
<dbReference type="InterPro" id="IPR018247">
    <property type="entry name" value="EF_Hand_1_Ca_BS"/>
</dbReference>
<feature type="region of interest" description="Disordered" evidence="2">
    <location>
        <begin position="1"/>
        <end position="40"/>
    </location>
</feature>
<comment type="caution">
    <text evidence="4">The sequence shown here is derived from an EMBL/GenBank/DDBJ whole genome shotgun (WGS) entry which is preliminary data.</text>
</comment>
<dbReference type="Gene3D" id="1.10.238.10">
    <property type="entry name" value="EF-hand"/>
    <property type="match status" value="2"/>
</dbReference>
<evidence type="ECO:0000313" key="4">
    <source>
        <dbReference type="EMBL" id="GMI27463.1"/>
    </source>
</evidence>